<keyword evidence="1" id="KW-0479">Metal-binding</keyword>
<proteinExistence type="predicted"/>
<dbReference type="OrthoDB" id="5600418at2759"/>
<evidence type="ECO:0000256" key="2">
    <source>
        <dbReference type="ARBA" id="ARBA00022771"/>
    </source>
</evidence>
<keyword evidence="5" id="KW-0175">Coiled coil</keyword>
<dbReference type="AlphaFoldDB" id="E4XT68"/>
<keyword evidence="3" id="KW-0862">Zinc</keyword>
<dbReference type="PROSITE" id="PS50089">
    <property type="entry name" value="ZF_RING_2"/>
    <property type="match status" value="1"/>
</dbReference>
<dbReference type="InterPro" id="IPR001841">
    <property type="entry name" value="Znf_RING"/>
</dbReference>
<evidence type="ECO:0000256" key="5">
    <source>
        <dbReference type="SAM" id="Coils"/>
    </source>
</evidence>
<evidence type="ECO:0000256" key="1">
    <source>
        <dbReference type="ARBA" id="ARBA00022723"/>
    </source>
</evidence>
<keyword evidence="9" id="KW-1185">Reference proteome</keyword>
<feature type="compositionally biased region" description="Basic and acidic residues" evidence="6">
    <location>
        <begin position="1"/>
        <end position="14"/>
    </location>
</feature>
<feature type="domain" description="RING-type" evidence="7">
    <location>
        <begin position="148"/>
        <end position="191"/>
    </location>
</feature>
<keyword evidence="2 4" id="KW-0863">Zinc-finger</keyword>
<evidence type="ECO:0000313" key="9">
    <source>
        <dbReference type="Proteomes" id="UP000001307"/>
    </source>
</evidence>
<dbReference type="GO" id="GO:0008270">
    <property type="term" value="F:zinc ion binding"/>
    <property type="evidence" value="ECO:0007669"/>
    <property type="project" value="UniProtKB-KW"/>
</dbReference>
<dbReference type="Pfam" id="PF13639">
    <property type="entry name" value="zf-RING_2"/>
    <property type="match status" value="1"/>
</dbReference>
<protein>
    <recommendedName>
        <fullName evidence="7">RING-type domain-containing protein</fullName>
    </recommendedName>
</protein>
<dbReference type="SMART" id="SM00184">
    <property type="entry name" value="RING"/>
    <property type="match status" value="1"/>
</dbReference>
<feature type="coiled-coil region" evidence="5">
    <location>
        <begin position="58"/>
        <end position="120"/>
    </location>
</feature>
<evidence type="ECO:0000259" key="7">
    <source>
        <dbReference type="PROSITE" id="PS50089"/>
    </source>
</evidence>
<dbReference type="EMBL" id="FN653149">
    <property type="protein sequence ID" value="CBY12930.1"/>
    <property type="molecule type" value="Genomic_DNA"/>
</dbReference>
<organism evidence="8">
    <name type="scientific">Oikopleura dioica</name>
    <name type="common">Tunicate</name>
    <dbReference type="NCBI Taxonomy" id="34765"/>
    <lineage>
        <taxon>Eukaryota</taxon>
        <taxon>Metazoa</taxon>
        <taxon>Chordata</taxon>
        <taxon>Tunicata</taxon>
        <taxon>Appendicularia</taxon>
        <taxon>Copelata</taxon>
        <taxon>Oikopleuridae</taxon>
        <taxon>Oikopleura</taxon>
    </lineage>
</organism>
<accession>E4XT68</accession>
<feature type="region of interest" description="Disordered" evidence="6">
    <location>
        <begin position="1"/>
        <end position="21"/>
    </location>
</feature>
<dbReference type="InterPro" id="IPR013083">
    <property type="entry name" value="Znf_RING/FYVE/PHD"/>
</dbReference>
<dbReference type="SUPFAM" id="SSF57850">
    <property type="entry name" value="RING/U-box"/>
    <property type="match status" value="1"/>
</dbReference>
<gene>
    <name evidence="8" type="ORF">GSOID_T00002996001</name>
</gene>
<evidence type="ECO:0000256" key="4">
    <source>
        <dbReference type="PROSITE-ProRule" id="PRU00175"/>
    </source>
</evidence>
<dbReference type="Proteomes" id="UP000001307">
    <property type="component" value="Unassembled WGS sequence"/>
</dbReference>
<evidence type="ECO:0000256" key="6">
    <source>
        <dbReference type="SAM" id="MobiDB-lite"/>
    </source>
</evidence>
<dbReference type="InParanoid" id="E4XT68"/>
<name>E4XT68_OIKDI</name>
<evidence type="ECO:0000256" key="3">
    <source>
        <dbReference type="ARBA" id="ARBA00022833"/>
    </source>
</evidence>
<reference evidence="8" key="1">
    <citation type="journal article" date="2010" name="Science">
        <title>Plasticity of animal genome architecture unmasked by rapid evolution of a pelagic tunicate.</title>
        <authorList>
            <person name="Denoeud F."/>
            <person name="Henriet S."/>
            <person name="Mungpakdee S."/>
            <person name="Aury J.M."/>
            <person name="Da Silva C."/>
            <person name="Brinkmann H."/>
            <person name="Mikhaleva J."/>
            <person name="Olsen L.C."/>
            <person name="Jubin C."/>
            <person name="Canestro C."/>
            <person name="Bouquet J.M."/>
            <person name="Danks G."/>
            <person name="Poulain J."/>
            <person name="Campsteijn C."/>
            <person name="Adamski M."/>
            <person name="Cross I."/>
            <person name="Yadetie F."/>
            <person name="Muffato M."/>
            <person name="Louis A."/>
            <person name="Butcher S."/>
            <person name="Tsagkogeorga G."/>
            <person name="Konrad A."/>
            <person name="Singh S."/>
            <person name="Jensen M.F."/>
            <person name="Cong E.H."/>
            <person name="Eikeseth-Otteraa H."/>
            <person name="Noel B."/>
            <person name="Anthouard V."/>
            <person name="Porcel B.M."/>
            <person name="Kachouri-Lafond R."/>
            <person name="Nishino A."/>
            <person name="Ugolini M."/>
            <person name="Chourrout P."/>
            <person name="Nishida H."/>
            <person name="Aasland R."/>
            <person name="Huzurbazar S."/>
            <person name="Westhof E."/>
            <person name="Delsuc F."/>
            <person name="Lehrach H."/>
            <person name="Reinhardt R."/>
            <person name="Weissenbach J."/>
            <person name="Roy S.W."/>
            <person name="Artiguenave F."/>
            <person name="Postlethwait J.H."/>
            <person name="Manak J.R."/>
            <person name="Thompson E.M."/>
            <person name="Jaillon O."/>
            <person name="Du Pasquier L."/>
            <person name="Boudinot P."/>
            <person name="Liberles D.A."/>
            <person name="Volff J.N."/>
            <person name="Philippe H."/>
            <person name="Lenhard B."/>
            <person name="Roest Crollius H."/>
            <person name="Wincker P."/>
            <person name="Chourrout D."/>
        </authorList>
    </citation>
    <scope>NUCLEOTIDE SEQUENCE [LARGE SCALE GENOMIC DNA]</scope>
</reference>
<dbReference type="Gene3D" id="3.30.40.10">
    <property type="entry name" value="Zinc/RING finger domain, C3HC4 (zinc finger)"/>
    <property type="match status" value="1"/>
</dbReference>
<sequence length="203" mass="23705">MYTTRKELTREKQKSVFSQNDSQSTEVLFGDKLLALANEVKKKENETKTLHSQYARKITELTNENDMIKSENRKLQSEKLATDRANSENFFKYHQVKNENEVLKRKNDELTSERDSLLSIKSEYDQMTKMFGDFSVQFMETQGFSQSCKICHEIYDTNHHFQVSLKDCGHAFGEECIKKTLEQTGRCPVCNRKKSVADISRVY</sequence>
<evidence type="ECO:0000313" key="8">
    <source>
        <dbReference type="EMBL" id="CBY12930.1"/>
    </source>
</evidence>